<reference evidence="1" key="1">
    <citation type="submission" date="2020-03" db="EMBL/GenBank/DDBJ databases">
        <title>The deep terrestrial virosphere.</title>
        <authorList>
            <person name="Holmfeldt K."/>
            <person name="Nilsson E."/>
            <person name="Simone D."/>
            <person name="Lopez-Fernandez M."/>
            <person name="Wu X."/>
            <person name="de Brujin I."/>
            <person name="Lundin D."/>
            <person name="Andersson A."/>
            <person name="Bertilsson S."/>
            <person name="Dopson M."/>
        </authorList>
    </citation>
    <scope>NUCLEOTIDE SEQUENCE</scope>
    <source>
        <strain evidence="1">MM415A01399</strain>
    </source>
</reference>
<evidence type="ECO:0000313" key="1">
    <source>
        <dbReference type="EMBL" id="QJA76924.1"/>
    </source>
</evidence>
<proteinExistence type="predicted"/>
<organism evidence="1">
    <name type="scientific">viral metagenome</name>
    <dbReference type="NCBI Taxonomy" id="1070528"/>
    <lineage>
        <taxon>unclassified sequences</taxon>
        <taxon>metagenomes</taxon>
        <taxon>organismal metagenomes</taxon>
    </lineage>
</organism>
<dbReference type="EMBL" id="MT142253">
    <property type="protein sequence ID" value="QJA76924.1"/>
    <property type="molecule type" value="Genomic_DNA"/>
</dbReference>
<protein>
    <submittedName>
        <fullName evidence="1">Uncharacterized protein</fullName>
    </submittedName>
</protein>
<accession>A0A6M3K4A1</accession>
<gene>
    <name evidence="1" type="ORF">MM415A01399_0002</name>
</gene>
<sequence>MGAHREVTVKRIWTELELVAAGTTVTSDPIDLSTFAQSGYFTLQYYVQGAGASVNMTFKLCNDGVNYVDSTEGYKIVTGTTALHDDSGNARDGRDVIRFMPTVAPLMKLCAWETRSVGASLTLSLALQ</sequence>
<dbReference type="AlphaFoldDB" id="A0A6M3K4A1"/>
<name>A0A6M3K4A1_9ZZZZ</name>